<accession>A0ABS8SU31</accession>
<evidence type="ECO:0000313" key="4">
    <source>
        <dbReference type="Proteomes" id="UP000823775"/>
    </source>
</evidence>
<evidence type="ECO:0000313" key="3">
    <source>
        <dbReference type="EMBL" id="MCD7462536.1"/>
    </source>
</evidence>
<dbReference type="Pfam" id="PF20167">
    <property type="entry name" value="Transposase_32"/>
    <property type="match status" value="1"/>
</dbReference>
<protein>
    <recommendedName>
        <fullName evidence="2">Putative plant transposon protein domain-containing protein</fullName>
    </recommendedName>
</protein>
<feature type="region of interest" description="Disordered" evidence="1">
    <location>
        <begin position="1"/>
        <end position="53"/>
    </location>
</feature>
<dbReference type="PANTHER" id="PTHR33180:SF31">
    <property type="entry name" value="POLYPROTEIN PROTEIN"/>
    <property type="match status" value="1"/>
</dbReference>
<dbReference type="Proteomes" id="UP000823775">
    <property type="component" value="Unassembled WGS sequence"/>
</dbReference>
<dbReference type="PANTHER" id="PTHR33180">
    <property type="entry name" value="PHOTOSYSTEM II CP43 REACTION CENTER PROTEIN"/>
    <property type="match status" value="1"/>
</dbReference>
<evidence type="ECO:0000259" key="2">
    <source>
        <dbReference type="Pfam" id="PF20167"/>
    </source>
</evidence>
<dbReference type="EMBL" id="JACEIK010000809">
    <property type="protein sequence ID" value="MCD7462536.1"/>
    <property type="molecule type" value="Genomic_DNA"/>
</dbReference>
<feature type="domain" description="Putative plant transposon protein" evidence="2">
    <location>
        <begin position="86"/>
        <end position="207"/>
    </location>
</feature>
<evidence type="ECO:0000256" key="1">
    <source>
        <dbReference type="SAM" id="MobiDB-lite"/>
    </source>
</evidence>
<sequence>MTSRRTFRPCTGKQSDPTYKGKWKDKKPTEEETEFGFHSELEEDLRKAKEDEEKKVELSYERRRCSPFSLNSIEEDFPDILRQIKERYREIFTIPPGLYCPTLVREFYASYRATEKHQKANGPPRLIPCLEKVKVRGVEVDCSAKEINQAYFDDDDADATDYLAKLEIPENHYTWIASLIVAGTPSWVSYGSQIYKSYLNIQAKQWLVRLLQTYTFK</sequence>
<dbReference type="InterPro" id="IPR046796">
    <property type="entry name" value="Transposase_32_dom"/>
</dbReference>
<comment type="caution">
    <text evidence="3">The sequence shown here is derived from an EMBL/GenBank/DDBJ whole genome shotgun (WGS) entry which is preliminary data.</text>
</comment>
<gene>
    <name evidence="3" type="ORF">HAX54_048721</name>
</gene>
<proteinExistence type="predicted"/>
<keyword evidence="4" id="KW-1185">Reference proteome</keyword>
<organism evidence="3 4">
    <name type="scientific">Datura stramonium</name>
    <name type="common">Jimsonweed</name>
    <name type="synonym">Common thornapple</name>
    <dbReference type="NCBI Taxonomy" id="4076"/>
    <lineage>
        <taxon>Eukaryota</taxon>
        <taxon>Viridiplantae</taxon>
        <taxon>Streptophyta</taxon>
        <taxon>Embryophyta</taxon>
        <taxon>Tracheophyta</taxon>
        <taxon>Spermatophyta</taxon>
        <taxon>Magnoliopsida</taxon>
        <taxon>eudicotyledons</taxon>
        <taxon>Gunneridae</taxon>
        <taxon>Pentapetalae</taxon>
        <taxon>asterids</taxon>
        <taxon>lamiids</taxon>
        <taxon>Solanales</taxon>
        <taxon>Solanaceae</taxon>
        <taxon>Solanoideae</taxon>
        <taxon>Datureae</taxon>
        <taxon>Datura</taxon>
    </lineage>
</organism>
<reference evidence="3 4" key="1">
    <citation type="journal article" date="2021" name="BMC Genomics">
        <title>Datura genome reveals duplications of psychoactive alkaloid biosynthetic genes and high mutation rate following tissue culture.</title>
        <authorList>
            <person name="Rajewski A."/>
            <person name="Carter-House D."/>
            <person name="Stajich J."/>
            <person name="Litt A."/>
        </authorList>
    </citation>
    <scope>NUCLEOTIDE SEQUENCE [LARGE SCALE GENOMIC DNA]</scope>
    <source>
        <strain evidence="3">AR-01</strain>
    </source>
</reference>
<feature type="compositionally biased region" description="Basic and acidic residues" evidence="1">
    <location>
        <begin position="26"/>
        <end position="53"/>
    </location>
</feature>
<name>A0ABS8SU31_DATST</name>